<dbReference type="Pfam" id="PF00646">
    <property type="entry name" value="F-box"/>
    <property type="match status" value="1"/>
</dbReference>
<dbReference type="STRING" id="703135.A0A2A9NZ05"/>
<protein>
    <recommendedName>
        <fullName evidence="1">F-box domain-containing protein</fullName>
    </recommendedName>
</protein>
<feature type="non-terminal residue" evidence="2">
    <location>
        <position position="404"/>
    </location>
</feature>
<proteinExistence type="predicted"/>
<keyword evidence="3" id="KW-1185">Reference proteome</keyword>
<dbReference type="Proteomes" id="UP000242287">
    <property type="component" value="Unassembled WGS sequence"/>
</dbReference>
<feature type="domain" description="F-box" evidence="1">
    <location>
        <begin position="4"/>
        <end position="37"/>
    </location>
</feature>
<sequence length="404" mass="45831">MPSLLTLPPEIIHHILSYIPLQHDLLSFALASRTCARHSIPTHTQYRFIRASITHHHIWLHLAQRTDLARNIRELHICHPTLHTPPSSLSLSLPPIPLDDKALNLESTLMSVAISALVSMPLLTTFIWSSIDMYVNPTDYFQWEVSLLNALISRCHSLHRIRLLGNFARNAHLHSSYPVWRLRNLTTLCLQGKLWFSPANSPYLVHLLAANPNLEHLEVPMEFSRLSVCNLPHLKRLRLDLVSGAPLHIDQVHLEFFSNHSTIEDLHWYPVNNNLHLPSGLLPNLKRLRSRTSIIEALYSDSSQLPSQNESYVQFNTPSSTLSASLLMFRTIEHLDIERLSPATFRILSSAPLESRASLNKLVLHRLTASDPIHQLGTAFPNLSFIHLPGTMENPVTSGSYKIN</sequence>
<evidence type="ECO:0000259" key="1">
    <source>
        <dbReference type="Pfam" id="PF00646"/>
    </source>
</evidence>
<evidence type="ECO:0000313" key="3">
    <source>
        <dbReference type="Proteomes" id="UP000242287"/>
    </source>
</evidence>
<name>A0A2A9NZ05_9AGAR</name>
<gene>
    <name evidence="2" type="ORF">AMATHDRAFT_187814</name>
</gene>
<dbReference type="AlphaFoldDB" id="A0A2A9NZ05"/>
<evidence type="ECO:0000313" key="2">
    <source>
        <dbReference type="EMBL" id="PFH53240.1"/>
    </source>
</evidence>
<organism evidence="2 3">
    <name type="scientific">Amanita thiersii Skay4041</name>
    <dbReference type="NCBI Taxonomy" id="703135"/>
    <lineage>
        <taxon>Eukaryota</taxon>
        <taxon>Fungi</taxon>
        <taxon>Dikarya</taxon>
        <taxon>Basidiomycota</taxon>
        <taxon>Agaricomycotina</taxon>
        <taxon>Agaricomycetes</taxon>
        <taxon>Agaricomycetidae</taxon>
        <taxon>Agaricales</taxon>
        <taxon>Pluteineae</taxon>
        <taxon>Amanitaceae</taxon>
        <taxon>Amanita</taxon>
    </lineage>
</organism>
<dbReference type="InterPro" id="IPR001810">
    <property type="entry name" value="F-box_dom"/>
</dbReference>
<reference evidence="2 3" key="1">
    <citation type="submission" date="2014-02" db="EMBL/GenBank/DDBJ databases">
        <title>Transposable element dynamics among asymbiotic and ectomycorrhizal Amanita fungi.</title>
        <authorList>
            <consortium name="DOE Joint Genome Institute"/>
            <person name="Hess J."/>
            <person name="Skrede I."/>
            <person name="Wolfe B."/>
            <person name="LaButti K."/>
            <person name="Ohm R.A."/>
            <person name="Grigoriev I.V."/>
            <person name="Pringle A."/>
        </authorList>
    </citation>
    <scope>NUCLEOTIDE SEQUENCE [LARGE SCALE GENOMIC DNA]</scope>
    <source>
        <strain evidence="2 3">SKay4041</strain>
    </source>
</reference>
<dbReference type="OrthoDB" id="3249214at2759"/>
<dbReference type="EMBL" id="KZ301974">
    <property type="protein sequence ID" value="PFH53240.1"/>
    <property type="molecule type" value="Genomic_DNA"/>
</dbReference>
<accession>A0A2A9NZ05</accession>